<evidence type="ECO:0000313" key="2">
    <source>
        <dbReference type="Proteomes" id="UP001278188"/>
    </source>
</evidence>
<keyword evidence="2" id="KW-1185">Reference proteome</keyword>
<dbReference type="InterPro" id="IPR016873">
    <property type="entry name" value="Caps_polysacc_synth_BcbE_prd"/>
</dbReference>
<dbReference type="InterPro" id="IPR029044">
    <property type="entry name" value="Nucleotide-diphossugar_trans"/>
</dbReference>
<dbReference type="EMBL" id="JASVDY010000002">
    <property type="protein sequence ID" value="MDV2468482.1"/>
    <property type="molecule type" value="Genomic_DNA"/>
</dbReference>
<dbReference type="Gene3D" id="3.90.550.10">
    <property type="entry name" value="Spore Coat Polysaccharide Biosynthesis Protein SpsA, Chain A"/>
    <property type="match status" value="1"/>
</dbReference>
<dbReference type="CDD" id="cd04183">
    <property type="entry name" value="GT2_BcE_like"/>
    <property type="match status" value="1"/>
</dbReference>
<proteinExistence type="predicted"/>
<organism evidence="1 2">
    <name type="scientific">Acinetobacter chinensis</name>
    <dbReference type="NCBI Taxonomy" id="2004650"/>
    <lineage>
        <taxon>Bacteria</taxon>
        <taxon>Pseudomonadati</taxon>
        <taxon>Pseudomonadota</taxon>
        <taxon>Gammaproteobacteria</taxon>
        <taxon>Moraxellales</taxon>
        <taxon>Moraxellaceae</taxon>
        <taxon>Acinetobacter</taxon>
    </lineage>
</organism>
<evidence type="ECO:0000313" key="1">
    <source>
        <dbReference type="EMBL" id="MDV2468482.1"/>
    </source>
</evidence>
<protein>
    <submittedName>
        <fullName evidence="1">Glycosyltransferase family 2 protein</fullName>
    </submittedName>
</protein>
<name>A0ABU3WDL8_9GAMM</name>
<gene>
    <name evidence="1" type="ORF">QR674_05745</name>
</gene>
<accession>A0ABU3WDL8</accession>
<dbReference type="SUPFAM" id="SSF53448">
    <property type="entry name" value="Nucleotide-diphospho-sugar transferases"/>
    <property type="match status" value="1"/>
</dbReference>
<dbReference type="Proteomes" id="UP001278188">
    <property type="component" value="Unassembled WGS sequence"/>
</dbReference>
<dbReference type="RefSeq" id="WP_317082659.1">
    <property type="nucleotide sequence ID" value="NZ_JASVDY010000002.1"/>
</dbReference>
<comment type="caution">
    <text evidence="1">The sequence shown here is derived from an EMBL/GenBank/DDBJ whole genome shotgun (WGS) entry which is preliminary data.</text>
</comment>
<sequence length="238" mass="27645">MIVIPMAGLSSRFFKEGYTMPKYMLDLNGITVFEWSVSSFKEYYSSDLFLFIVFDHFNTADFVKNQVKKMGISNYQIVTLTEHTLGQADTVFQGLKEVDQDEDIYIFNIDSRLEKFTKFTDYENLDGYLEVFNGDGEHWSFVLPGENNQVLKTTEKDRISSLCSNGLYYFKSSSIFKKYVKEEVDNFSGNEIYIAPLYNKYIEDGLNIKYKLVNETDISFCGTPVEYKETLDKIRGVK</sequence>
<reference evidence="1 2" key="1">
    <citation type="submission" date="2023-06" db="EMBL/GenBank/DDBJ databases">
        <title>Genomic Analysis of Acinetobacter Strains Recovered from South Australian Aquatic Samples provides Insights into the Circulation of Antibiotic Resistance determinants in the Environment.</title>
        <authorList>
            <person name="Tobin L."/>
            <person name="Jarocki V.M."/>
            <person name="Kenyon J."/>
            <person name="Drigo B."/>
            <person name="Donner E."/>
            <person name="Djordjevic S.P."/>
            <person name="Hamidian M."/>
        </authorList>
    </citation>
    <scope>NUCLEOTIDE SEQUENCE [LARGE SCALE GENOMIC DNA]</scope>
    <source>
        <strain evidence="1 2">SAAc652</strain>
    </source>
</reference>
<dbReference type="PIRSF" id="PIRSF028162">
    <property type="entry name" value="BcbE_prd"/>
    <property type="match status" value="1"/>
</dbReference>